<accession>A0A6C0BAH0</accession>
<proteinExistence type="predicted"/>
<dbReference type="AlphaFoldDB" id="A0A6C0BAH0"/>
<reference evidence="1" key="1">
    <citation type="journal article" date="2020" name="Nature">
        <title>Giant virus diversity and host interactions through global metagenomics.</title>
        <authorList>
            <person name="Schulz F."/>
            <person name="Roux S."/>
            <person name="Paez-Espino D."/>
            <person name="Jungbluth S."/>
            <person name="Walsh D.A."/>
            <person name="Denef V.J."/>
            <person name="McMahon K.D."/>
            <person name="Konstantinidis K.T."/>
            <person name="Eloe-Fadrosh E.A."/>
            <person name="Kyrpides N.C."/>
            <person name="Woyke T."/>
        </authorList>
    </citation>
    <scope>NUCLEOTIDE SEQUENCE</scope>
    <source>
        <strain evidence="1">GVMAG-M-3300010158-60</strain>
    </source>
</reference>
<protein>
    <submittedName>
        <fullName evidence="1">Uncharacterized protein</fullName>
    </submittedName>
</protein>
<organism evidence="1">
    <name type="scientific">viral metagenome</name>
    <dbReference type="NCBI Taxonomy" id="1070528"/>
    <lineage>
        <taxon>unclassified sequences</taxon>
        <taxon>metagenomes</taxon>
        <taxon>organismal metagenomes</taxon>
    </lineage>
</organism>
<evidence type="ECO:0000313" key="1">
    <source>
        <dbReference type="EMBL" id="QHS89255.1"/>
    </source>
</evidence>
<dbReference type="EMBL" id="MN739107">
    <property type="protein sequence ID" value="QHS89255.1"/>
    <property type="molecule type" value="Genomic_DNA"/>
</dbReference>
<sequence length="190" mass="20591">MTSLLRTMATAKKTETRIQYVGGPYYIDLAGDAQKTLFPFTFKNGQLEISTETGFDLESGIKPLNGSGGFQVSLLGGLDLVQSIGTNFKNYVYNCRWGEDSSWDVASLNSIKVNTPGVITKVQQLNVDALPLNIDPNGDATVVSATPPGEFVAGHANYGSAFVFERPLVLSLTTVGNGTQYITFYTSWDR</sequence>
<name>A0A6C0BAH0_9ZZZZ</name>